<gene>
    <name evidence="2" type="ORF">K6Y31_11645</name>
</gene>
<organism evidence="2 3">
    <name type="scientific">Motilimonas cestriensis</name>
    <dbReference type="NCBI Taxonomy" id="2742685"/>
    <lineage>
        <taxon>Bacteria</taxon>
        <taxon>Pseudomonadati</taxon>
        <taxon>Pseudomonadota</taxon>
        <taxon>Gammaproteobacteria</taxon>
        <taxon>Alteromonadales</taxon>
        <taxon>Alteromonadales genera incertae sedis</taxon>
        <taxon>Motilimonas</taxon>
    </lineage>
</organism>
<dbReference type="RefSeq" id="WP_233052952.1">
    <property type="nucleotide sequence ID" value="NZ_JAIMJA010000011.1"/>
</dbReference>
<sequence length="89" mass="10168">MKATVEISMYPFNQDFIPPIKSVIAGFNDYPNIDVITTATSTQLFGDYDEVMDCVKIELKKSFEQYGFAVFVAKILGRDVREPYTDLQE</sequence>
<dbReference type="Proteomes" id="UP001201273">
    <property type="component" value="Unassembled WGS sequence"/>
</dbReference>
<protein>
    <recommendedName>
        <fullName evidence="1">Thiamin/hydroxymethyl pyrimidine-binding YkoF putative domain-containing protein</fullName>
    </recommendedName>
</protein>
<reference evidence="2 3" key="1">
    <citation type="journal article" date="2022" name="Environ. Microbiol. Rep.">
        <title>Eco-phylogenetic analyses reveal divergent evolution of vitamin B12 metabolism in the marine bacterial family 'Psychromonadaceae'.</title>
        <authorList>
            <person name="Jin X."/>
            <person name="Yang Y."/>
            <person name="Cao H."/>
            <person name="Gao B."/>
            <person name="Zhao Z."/>
        </authorList>
    </citation>
    <scope>NUCLEOTIDE SEQUENCE [LARGE SCALE GENOMIC DNA]</scope>
    <source>
        <strain evidence="2 3">MKS20</strain>
    </source>
</reference>
<name>A0ABS8W8Y2_9GAMM</name>
<evidence type="ECO:0000313" key="2">
    <source>
        <dbReference type="EMBL" id="MCE2595471.1"/>
    </source>
</evidence>
<feature type="domain" description="Thiamin/hydroxymethyl pyrimidine-binding YkoF putative" evidence="1">
    <location>
        <begin position="3"/>
        <end position="59"/>
    </location>
</feature>
<dbReference type="EMBL" id="JAIMJA010000011">
    <property type="protein sequence ID" value="MCE2595471.1"/>
    <property type="molecule type" value="Genomic_DNA"/>
</dbReference>
<proteinExistence type="predicted"/>
<dbReference type="SUPFAM" id="SSF89957">
    <property type="entry name" value="MTH1187/YkoF-like"/>
    <property type="match status" value="1"/>
</dbReference>
<evidence type="ECO:0000313" key="3">
    <source>
        <dbReference type="Proteomes" id="UP001201273"/>
    </source>
</evidence>
<dbReference type="Pfam" id="PF07615">
    <property type="entry name" value="Ykof"/>
    <property type="match status" value="1"/>
</dbReference>
<dbReference type="Gene3D" id="3.30.70.930">
    <property type="match status" value="1"/>
</dbReference>
<accession>A0ABS8W8Y2</accession>
<evidence type="ECO:0000259" key="1">
    <source>
        <dbReference type="Pfam" id="PF07615"/>
    </source>
</evidence>
<dbReference type="InterPro" id="IPR029756">
    <property type="entry name" value="MTH1187/YkoF-like"/>
</dbReference>
<dbReference type="InterPro" id="IPR011522">
    <property type="entry name" value="Thiamin/HMP-bd_put_YkoF"/>
</dbReference>
<comment type="caution">
    <text evidence="2">The sequence shown here is derived from an EMBL/GenBank/DDBJ whole genome shotgun (WGS) entry which is preliminary data.</text>
</comment>
<keyword evidence="3" id="KW-1185">Reference proteome</keyword>